<dbReference type="HOGENOM" id="CLU_031465_1_0_1"/>
<dbReference type="OrthoDB" id="73875at2759"/>
<keyword evidence="5" id="KW-1185">Reference proteome</keyword>
<feature type="signal peptide" evidence="2">
    <location>
        <begin position="1"/>
        <end position="20"/>
    </location>
</feature>
<dbReference type="PROSITE" id="PS51910">
    <property type="entry name" value="GH18_2"/>
    <property type="match status" value="1"/>
</dbReference>
<dbReference type="Proteomes" id="UP000028045">
    <property type="component" value="Unassembled WGS sequence"/>
</dbReference>
<proteinExistence type="predicted"/>
<dbReference type="SUPFAM" id="SSF51445">
    <property type="entry name" value="(Trans)glycosidases"/>
    <property type="match status" value="1"/>
</dbReference>
<dbReference type="PANTHER" id="PTHR11177">
    <property type="entry name" value="CHITINASE"/>
    <property type="match status" value="1"/>
</dbReference>
<dbReference type="PANTHER" id="PTHR11177:SF337">
    <property type="entry name" value="CHITINASE"/>
    <property type="match status" value="1"/>
</dbReference>
<dbReference type="InterPro" id="IPR011583">
    <property type="entry name" value="Chitinase_II/V-like_cat"/>
</dbReference>
<dbReference type="InterPro" id="IPR017853">
    <property type="entry name" value="GH"/>
</dbReference>
<name>A0A084AR14_STACB</name>
<dbReference type="AlphaFoldDB" id="A0A084AR14"/>
<keyword evidence="2" id="KW-0732">Signal</keyword>
<dbReference type="InterPro" id="IPR001223">
    <property type="entry name" value="Glyco_hydro18_cat"/>
</dbReference>
<dbReference type="EC" id="3.2.1.14" evidence="1"/>
<accession>A0A084AR14</accession>
<dbReference type="GO" id="GO:0005975">
    <property type="term" value="P:carbohydrate metabolic process"/>
    <property type="evidence" value="ECO:0007669"/>
    <property type="project" value="InterPro"/>
</dbReference>
<dbReference type="Pfam" id="PF00704">
    <property type="entry name" value="Glyco_hydro_18"/>
    <property type="match status" value="1"/>
</dbReference>
<dbReference type="GO" id="GO:0008061">
    <property type="term" value="F:chitin binding"/>
    <property type="evidence" value="ECO:0007669"/>
    <property type="project" value="InterPro"/>
</dbReference>
<dbReference type="Gene3D" id="3.20.20.80">
    <property type="entry name" value="Glycosidases"/>
    <property type="match status" value="1"/>
</dbReference>
<feature type="domain" description="GH18" evidence="3">
    <location>
        <begin position="22"/>
        <end position="373"/>
    </location>
</feature>
<dbReference type="SMART" id="SM00636">
    <property type="entry name" value="Glyco_18"/>
    <property type="match status" value="1"/>
</dbReference>
<evidence type="ECO:0000259" key="3">
    <source>
        <dbReference type="PROSITE" id="PS51910"/>
    </source>
</evidence>
<feature type="chain" id="PRO_5001771199" description="chitinase" evidence="2">
    <location>
        <begin position="21"/>
        <end position="374"/>
    </location>
</feature>
<dbReference type="GO" id="GO:0008843">
    <property type="term" value="F:endochitinase activity"/>
    <property type="evidence" value="ECO:0007669"/>
    <property type="project" value="UniProtKB-EC"/>
</dbReference>
<dbReference type="InterPro" id="IPR050314">
    <property type="entry name" value="Glycosyl_Hydrlase_18"/>
</dbReference>
<evidence type="ECO:0000256" key="1">
    <source>
        <dbReference type="ARBA" id="ARBA00012729"/>
    </source>
</evidence>
<dbReference type="GO" id="GO:0005576">
    <property type="term" value="C:extracellular region"/>
    <property type="evidence" value="ECO:0007669"/>
    <property type="project" value="TreeGrafter"/>
</dbReference>
<protein>
    <recommendedName>
        <fullName evidence="1">chitinase</fullName>
        <ecNumber evidence="1">3.2.1.14</ecNumber>
    </recommendedName>
</protein>
<gene>
    <name evidence="4" type="ORF">S7711_04064</name>
</gene>
<evidence type="ECO:0000313" key="5">
    <source>
        <dbReference type="Proteomes" id="UP000028045"/>
    </source>
</evidence>
<sequence length="374" mass="40855">MMRFSRSMFVAAAAAQAVFAKPAFMMYFDQWHTTTLPDRSVTAGVNYVITAFAQSDIFNSGTWYQPFKPVTEVRALFDDGVKVCMAIGGWGDTSGFGVGAATEASRATFARNVAQTLDNLGYDCVDVDWEYPGGNGEDYKQKPNDQKVQEIETYPLLLQAIKAAIGDRELSIAVPGRLEDMIAFTPEKVPLINETVDHVNVMTYDLMNRRMSTTEHHTSIKGSLSSIDTYIQRGMSPSKLILGFAFYAKWFTTQPGVQCTTPTGCATAVLEGADGSDTGLSGAVTFEVANYNTDPAFADAMQKGRTDAEAGGMWYWDAGEGVYWTWDSAELIARKFREVVAARGLGGVMAWSLAQDSHDWSHLKAMQAGVAGMQ</sequence>
<evidence type="ECO:0000313" key="4">
    <source>
        <dbReference type="EMBL" id="KEY67743.1"/>
    </source>
</evidence>
<evidence type="ECO:0000256" key="2">
    <source>
        <dbReference type="SAM" id="SignalP"/>
    </source>
</evidence>
<reference evidence="4 5" key="1">
    <citation type="journal article" date="2014" name="BMC Genomics">
        <title>Comparative genome sequencing reveals chemotype-specific gene clusters in the toxigenic black mold Stachybotrys.</title>
        <authorList>
            <person name="Semeiks J."/>
            <person name="Borek D."/>
            <person name="Otwinowski Z."/>
            <person name="Grishin N.V."/>
        </authorList>
    </citation>
    <scope>NUCLEOTIDE SEQUENCE [LARGE SCALE GENOMIC DNA]</scope>
    <source>
        <strain evidence="5">CBS 109288 / IBT 7711</strain>
    </source>
</reference>
<dbReference type="GO" id="GO:0006032">
    <property type="term" value="P:chitin catabolic process"/>
    <property type="evidence" value="ECO:0007669"/>
    <property type="project" value="TreeGrafter"/>
</dbReference>
<organism evidence="4 5">
    <name type="scientific">Stachybotrys chartarum (strain CBS 109288 / IBT 7711)</name>
    <name type="common">Toxic black mold</name>
    <name type="synonym">Stilbospora chartarum</name>
    <dbReference type="NCBI Taxonomy" id="1280523"/>
    <lineage>
        <taxon>Eukaryota</taxon>
        <taxon>Fungi</taxon>
        <taxon>Dikarya</taxon>
        <taxon>Ascomycota</taxon>
        <taxon>Pezizomycotina</taxon>
        <taxon>Sordariomycetes</taxon>
        <taxon>Hypocreomycetidae</taxon>
        <taxon>Hypocreales</taxon>
        <taxon>Stachybotryaceae</taxon>
        <taxon>Stachybotrys</taxon>
    </lineage>
</organism>
<dbReference type="EMBL" id="KL648604">
    <property type="protein sequence ID" value="KEY67743.1"/>
    <property type="molecule type" value="Genomic_DNA"/>
</dbReference>